<accession>A0ABU8L4F5</accession>
<evidence type="ECO:0000256" key="5">
    <source>
        <dbReference type="ARBA" id="ARBA00023163"/>
    </source>
</evidence>
<feature type="modified residue" description="4-aspartylphosphate" evidence="6">
    <location>
        <position position="87"/>
    </location>
</feature>
<dbReference type="PROSITE" id="PS50110">
    <property type="entry name" value="RESPONSE_REGULATORY"/>
    <property type="match status" value="1"/>
</dbReference>
<dbReference type="InterPro" id="IPR039420">
    <property type="entry name" value="WalR-like"/>
</dbReference>
<keyword evidence="2" id="KW-0902">Two-component regulatory system</keyword>
<gene>
    <name evidence="8" type="ORF">O7A60_26050</name>
</gene>
<evidence type="ECO:0000313" key="9">
    <source>
        <dbReference type="Proteomes" id="UP001387293"/>
    </source>
</evidence>
<dbReference type="Gene3D" id="3.40.50.2300">
    <property type="match status" value="1"/>
</dbReference>
<evidence type="ECO:0000259" key="7">
    <source>
        <dbReference type="PROSITE" id="PS50110"/>
    </source>
</evidence>
<evidence type="ECO:0000256" key="2">
    <source>
        <dbReference type="ARBA" id="ARBA00023012"/>
    </source>
</evidence>
<reference evidence="8 9" key="1">
    <citation type="submission" date="2022-12" db="EMBL/GenBank/DDBJ databases">
        <authorList>
            <person name="Muema E."/>
        </authorList>
    </citation>
    <scope>NUCLEOTIDE SEQUENCE [LARGE SCALE GENOMIC DNA]</scope>
    <source>
        <strain evidence="9">1326</strain>
    </source>
</reference>
<proteinExistence type="predicted"/>
<keyword evidence="3" id="KW-0805">Transcription regulation</keyword>
<dbReference type="PANTHER" id="PTHR48111:SF1">
    <property type="entry name" value="TWO-COMPONENT RESPONSE REGULATOR ORR33"/>
    <property type="match status" value="1"/>
</dbReference>
<evidence type="ECO:0000256" key="6">
    <source>
        <dbReference type="PROSITE-ProRule" id="PRU00169"/>
    </source>
</evidence>
<comment type="caution">
    <text evidence="8">The sequence shown here is derived from an EMBL/GenBank/DDBJ whole genome shotgun (WGS) entry which is preliminary data.</text>
</comment>
<evidence type="ECO:0000256" key="4">
    <source>
        <dbReference type="ARBA" id="ARBA00023125"/>
    </source>
</evidence>
<dbReference type="InterPro" id="IPR011006">
    <property type="entry name" value="CheY-like_superfamily"/>
</dbReference>
<dbReference type="Pfam" id="PF00072">
    <property type="entry name" value="Response_reg"/>
    <property type="match status" value="1"/>
</dbReference>
<dbReference type="EMBL" id="JAPYKS010000024">
    <property type="protein sequence ID" value="MEI9412195.1"/>
    <property type="molecule type" value="Genomic_DNA"/>
</dbReference>
<keyword evidence="9" id="KW-1185">Reference proteome</keyword>
<keyword evidence="1 6" id="KW-0597">Phosphoprotein</keyword>
<organism evidence="8 9">
    <name type="scientific">Mesorhizobium salmacidum</name>
    <dbReference type="NCBI Taxonomy" id="3015171"/>
    <lineage>
        <taxon>Bacteria</taxon>
        <taxon>Pseudomonadati</taxon>
        <taxon>Pseudomonadota</taxon>
        <taxon>Alphaproteobacteria</taxon>
        <taxon>Hyphomicrobiales</taxon>
        <taxon>Phyllobacteriaceae</taxon>
        <taxon>Mesorhizobium</taxon>
    </lineage>
</organism>
<dbReference type="SMART" id="SM00448">
    <property type="entry name" value="REC"/>
    <property type="match status" value="1"/>
</dbReference>
<dbReference type="RefSeq" id="WP_337108618.1">
    <property type="nucleotide sequence ID" value="NZ_JAPYKS010000024.1"/>
</dbReference>
<dbReference type="SUPFAM" id="SSF52172">
    <property type="entry name" value="CheY-like"/>
    <property type="match status" value="1"/>
</dbReference>
<evidence type="ECO:0000256" key="1">
    <source>
        <dbReference type="ARBA" id="ARBA00022553"/>
    </source>
</evidence>
<protein>
    <submittedName>
        <fullName evidence="8">Response regulator</fullName>
    </submittedName>
</protein>
<name>A0ABU8L4F5_9HYPH</name>
<dbReference type="Proteomes" id="UP001387293">
    <property type="component" value="Unassembled WGS sequence"/>
</dbReference>
<dbReference type="InterPro" id="IPR001789">
    <property type="entry name" value="Sig_transdc_resp-reg_receiver"/>
</dbReference>
<evidence type="ECO:0000313" key="8">
    <source>
        <dbReference type="EMBL" id="MEI9412195.1"/>
    </source>
</evidence>
<keyword evidence="5" id="KW-0804">Transcription</keyword>
<dbReference type="PANTHER" id="PTHR48111">
    <property type="entry name" value="REGULATOR OF RPOS"/>
    <property type="match status" value="1"/>
</dbReference>
<feature type="domain" description="Response regulatory" evidence="7">
    <location>
        <begin position="37"/>
        <end position="152"/>
    </location>
</feature>
<keyword evidence="4" id="KW-0238">DNA-binding</keyword>
<sequence length="159" mass="17079">MTEPSRAGEFDRAFKPQLALSRDDMGGGEATSTAGRTILIVEDDYLIALDAEAGLTAAGFSLAGTAVSAEQAVSLALSTRPTLVLMDIRLLGKRDGIDAALELYRDHGIRCIFTTAHGDQEVKLRAEAARPLGWVQKPYSISTLVDAIRTGFQQLEQQS</sequence>
<evidence type="ECO:0000256" key="3">
    <source>
        <dbReference type="ARBA" id="ARBA00023015"/>
    </source>
</evidence>